<accession>A0A9W7MUE9</accession>
<organism evidence="3 4">
    <name type="scientific">Hibiscus trionum</name>
    <name type="common">Flower of an hour</name>
    <dbReference type="NCBI Taxonomy" id="183268"/>
    <lineage>
        <taxon>Eukaryota</taxon>
        <taxon>Viridiplantae</taxon>
        <taxon>Streptophyta</taxon>
        <taxon>Embryophyta</taxon>
        <taxon>Tracheophyta</taxon>
        <taxon>Spermatophyta</taxon>
        <taxon>Magnoliopsida</taxon>
        <taxon>eudicotyledons</taxon>
        <taxon>Gunneridae</taxon>
        <taxon>Pentapetalae</taxon>
        <taxon>rosids</taxon>
        <taxon>malvids</taxon>
        <taxon>Malvales</taxon>
        <taxon>Malvaceae</taxon>
        <taxon>Malvoideae</taxon>
        <taxon>Hibiscus</taxon>
    </lineage>
</organism>
<dbReference type="PANTHER" id="PTHR33710">
    <property type="entry name" value="BNAC02G09200D PROTEIN"/>
    <property type="match status" value="1"/>
</dbReference>
<gene>
    <name evidence="3" type="ORF">HRI_005260100</name>
</gene>
<dbReference type="PANTHER" id="PTHR33710:SF64">
    <property type="entry name" value="ENDONUCLEASE_EXONUCLEASE_PHOSPHATASE DOMAIN-CONTAINING PROTEIN"/>
    <property type="match status" value="1"/>
</dbReference>
<dbReference type="Proteomes" id="UP001165190">
    <property type="component" value="Unassembled WGS sequence"/>
</dbReference>
<dbReference type="AlphaFoldDB" id="A0A9W7MUE9"/>
<comment type="caution">
    <text evidence="3">The sequence shown here is derived from an EMBL/GenBank/DDBJ whole genome shotgun (WGS) entry which is preliminary data.</text>
</comment>
<protein>
    <recommendedName>
        <fullName evidence="2">Endonuclease/exonuclease/phosphatase domain-containing protein</fullName>
    </recommendedName>
</protein>
<dbReference type="Gene3D" id="3.60.10.10">
    <property type="entry name" value="Endonuclease/exonuclease/phosphatase"/>
    <property type="match status" value="1"/>
</dbReference>
<dbReference type="InterPro" id="IPR036691">
    <property type="entry name" value="Endo/exonu/phosph_ase_sf"/>
</dbReference>
<dbReference type="SUPFAM" id="SSF56219">
    <property type="entry name" value="DNase I-like"/>
    <property type="match status" value="1"/>
</dbReference>
<dbReference type="Pfam" id="PF03372">
    <property type="entry name" value="Exo_endo_phos"/>
    <property type="match status" value="1"/>
</dbReference>
<evidence type="ECO:0000256" key="1">
    <source>
        <dbReference type="SAM" id="Coils"/>
    </source>
</evidence>
<proteinExistence type="predicted"/>
<dbReference type="GO" id="GO:0003824">
    <property type="term" value="F:catalytic activity"/>
    <property type="evidence" value="ECO:0007669"/>
    <property type="project" value="InterPro"/>
</dbReference>
<evidence type="ECO:0000313" key="4">
    <source>
        <dbReference type="Proteomes" id="UP001165190"/>
    </source>
</evidence>
<sequence>MRAITWNIRGIGSDSKISGLRALVREHRVEMLLIQETKMGDLSVDFIRKFWYDDFFDFVYSPSEGRSGGILTIWDKSVFNLEDSTVNNNFLRLSGYWRNVEGKVAIVNVYSPCNLSDQRALWHTLLELKSQVSEFWLVGGDFNAVLNKGERSGGSRMLSNCKDFNAFIEVGNLIDLPMLGKKFTWFGPKNRRSRLDRFLLEADWMTILGDLAQTGLKRVVSDHAPVLLASDGQDWGPKPFKFFNAWLKMEGCKERIKEVFNADTNSDLSFKLRSLKTALKDWNNTGKKDLHSKAKDLERKLEELEENGNDGELDAARLEEVKKLQMELWDVLRLQEAIWKQKSRMNWLTLGDSNTAFFHKATKIRAKRGVIHGLNIAGVWCGNPVKLKQGIFEHFAKQFQCMDRSWKASFNMDFKKLNDMEANKLEEPFSLGEIKEAIWECDDSKAPGPDCFNLRLFKCCWTEVKEDLRKFFDKFHRCGMLAPSVNSTFIVLIPKKGNPTEISDFRPISLVLQKHSVPRTCSNRKTFCQGFRAKREPITLRRVLQKHSVPRTCSNRKTFCQGFRAKREPITLRRVLQKHSVPRTYSNRKT</sequence>
<keyword evidence="4" id="KW-1185">Reference proteome</keyword>
<dbReference type="OrthoDB" id="1938374at2759"/>
<dbReference type="InterPro" id="IPR005135">
    <property type="entry name" value="Endo/exonuclease/phosphatase"/>
</dbReference>
<evidence type="ECO:0000313" key="3">
    <source>
        <dbReference type="EMBL" id="GMJ15909.1"/>
    </source>
</evidence>
<feature type="domain" description="Endonuclease/exonuclease/phosphatase" evidence="2">
    <location>
        <begin position="4"/>
        <end position="205"/>
    </location>
</feature>
<evidence type="ECO:0000259" key="2">
    <source>
        <dbReference type="Pfam" id="PF03372"/>
    </source>
</evidence>
<name>A0A9W7MUE9_HIBTR</name>
<keyword evidence="1" id="KW-0175">Coiled coil</keyword>
<dbReference type="EMBL" id="BSYR01000092">
    <property type="protein sequence ID" value="GMJ15909.1"/>
    <property type="molecule type" value="Genomic_DNA"/>
</dbReference>
<feature type="coiled-coil region" evidence="1">
    <location>
        <begin position="287"/>
        <end position="321"/>
    </location>
</feature>
<reference evidence="3" key="1">
    <citation type="submission" date="2023-05" db="EMBL/GenBank/DDBJ databases">
        <title>Genome and transcriptome analyses reveal genes involved in the formation of fine ridges on petal epidermal cells in Hibiscus trionum.</title>
        <authorList>
            <person name="Koshimizu S."/>
            <person name="Masuda S."/>
            <person name="Ishii T."/>
            <person name="Shirasu K."/>
            <person name="Hoshino A."/>
            <person name="Arita M."/>
        </authorList>
    </citation>
    <scope>NUCLEOTIDE SEQUENCE</scope>
    <source>
        <strain evidence="3">Hamamatsu line</strain>
    </source>
</reference>